<gene>
    <name evidence="3" type="ORF">L228DRAFT_36837</name>
</gene>
<proteinExistence type="predicted"/>
<evidence type="ECO:0000256" key="1">
    <source>
        <dbReference type="SAM" id="MobiDB-lite"/>
    </source>
</evidence>
<dbReference type="GeneID" id="28901662"/>
<dbReference type="InterPro" id="IPR006797">
    <property type="entry name" value="PRELI/MSF1_dom"/>
</dbReference>
<name>A0A164ZVT7_XYLHT</name>
<dbReference type="RefSeq" id="XP_018185149.1">
    <property type="nucleotide sequence ID" value="XM_018336525.1"/>
</dbReference>
<dbReference type="PANTHER" id="PTHR11158">
    <property type="entry name" value="MSF1/PX19 RELATED"/>
    <property type="match status" value="1"/>
</dbReference>
<dbReference type="STRING" id="1328760.A0A164ZVT7"/>
<evidence type="ECO:0000313" key="4">
    <source>
        <dbReference type="Proteomes" id="UP000076632"/>
    </source>
</evidence>
<dbReference type="OrthoDB" id="341300at2759"/>
<keyword evidence="4" id="KW-1185">Reference proteome</keyword>
<evidence type="ECO:0000313" key="3">
    <source>
        <dbReference type="EMBL" id="KZF19594.1"/>
    </source>
</evidence>
<dbReference type="InterPro" id="IPR037365">
    <property type="entry name" value="Slowmo/Ups"/>
</dbReference>
<dbReference type="Proteomes" id="UP000076632">
    <property type="component" value="Unassembled WGS sequence"/>
</dbReference>
<dbReference type="PROSITE" id="PS50904">
    <property type="entry name" value="PRELI_MSF1"/>
    <property type="match status" value="1"/>
</dbReference>
<evidence type="ECO:0000259" key="2">
    <source>
        <dbReference type="PROSITE" id="PS50904"/>
    </source>
</evidence>
<protein>
    <recommendedName>
        <fullName evidence="2">PRELI/MSF1 domain-containing protein</fullName>
    </recommendedName>
</protein>
<dbReference type="EMBL" id="KV407465">
    <property type="protein sequence ID" value="KZF19594.1"/>
    <property type="molecule type" value="Genomic_DNA"/>
</dbReference>
<feature type="region of interest" description="Disordered" evidence="1">
    <location>
        <begin position="267"/>
        <end position="288"/>
    </location>
</feature>
<dbReference type="OMA" id="MKFFENN"/>
<organism evidence="3 4">
    <name type="scientific">Xylona heveae (strain CBS 132557 / TC161)</name>
    <dbReference type="NCBI Taxonomy" id="1328760"/>
    <lineage>
        <taxon>Eukaryota</taxon>
        <taxon>Fungi</taxon>
        <taxon>Dikarya</taxon>
        <taxon>Ascomycota</taxon>
        <taxon>Pezizomycotina</taxon>
        <taxon>Xylonomycetes</taxon>
        <taxon>Xylonales</taxon>
        <taxon>Xylonaceae</taxon>
        <taxon>Xylona</taxon>
    </lineage>
</organism>
<reference evidence="3 4" key="1">
    <citation type="journal article" date="2016" name="Fungal Biol.">
        <title>The genome of Xylona heveae provides a window into fungal endophytism.</title>
        <authorList>
            <person name="Gazis R."/>
            <person name="Kuo A."/>
            <person name="Riley R."/>
            <person name="LaButti K."/>
            <person name="Lipzen A."/>
            <person name="Lin J."/>
            <person name="Amirebrahimi M."/>
            <person name="Hesse C.N."/>
            <person name="Spatafora J.W."/>
            <person name="Henrissat B."/>
            <person name="Hainaut M."/>
            <person name="Grigoriev I.V."/>
            <person name="Hibbett D.S."/>
        </authorList>
    </citation>
    <scope>NUCLEOTIDE SEQUENCE [LARGE SCALE GENOMIC DNA]</scope>
    <source>
        <strain evidence="3 4">TC161</strain>
    </source>
</reference>
<dbReference type="AlphaFoldDB" id="A0A164ZVT7"/>
<dbReference type="Pfam" id="PF04707">
    <property type="entry name" value="PRELI"/>
    <property type="match status" value="1"/>
</dbReference>
<feature type="domain" description="PRELI/MSF1" evidence="2">
    <location>
        <begin position="2"/>
        <end position="192"/>
    </location>
</feature>
<accession>A0A164ZVT7</accession>
<dbReference type="GO" id="GO:0005758">
    <property type="term" value="C:mitochondrial intermembrane space"/>
    <property type="evidence" value="ECO:0007669"/>
    <property type="project" value="InterPro"/>
</dbReference>
<sequence>MVKVYENSFSYDYSFPAVALAYFLRYPNPYATHVISTDVIDRRFDAETQRLYTTRLHLKKSKLPPAVLKLLPKSILGNANDDSSQSYILETSIVDVKEGWMETESRNLEWTGILSVVERQMYRRPLGIIEVGSRDTSSGTASLIEHAKDTGTDVTASVTLLSRLGQGRFLKQRSKVIEEASSSSRVEEEEEQPKRGLFKSWSTASIQGSIELIGMRRTREALAKSKEGMNVVLDRLRQGGLVAVLEGMRRDREAAFQEGGLLRNALSKGRADSDEESPTVSFDPFDNE</sequence>
<dbReference type="InParanoid" id="A0A164ZVT7"/>